<dbReference type="PANTHER" id="PTHR44688">
    <property type="entry name" value="DNA-BINDING TRANSCRIPTIONAL ACTIVATOR DEVR_DOSR"/>
    <property type="match status" value="1"/>
</dbReference>
<dbReference type="Gene3D" id="1.10.10.10">
    <property type="entry name" value="Winged helix-like DNA-binding domain superfamily/Winged helix DNA-binding domain"/>
    <property type="match status" value="1"/>
</dbReference>
<dbReference type="InterPro" id="IPR016032">
    <property type="entry name" value="Sig_transdc_resp-reg_C-effctor"/>
</dbReference>
<evidence type="ECO:0000313" key="6">
    <source>
        <dbReference type="Proteomes" id="UP000004394"/>
    </source>
</evidence>
<keyword evidence="1" id="KW-0805">Transcription regulation</keyword>
<proteinExistence type="predicted"/>
<reference evidence="5" key="1">
    <citation type="submission" date="2010-07" db="EMBL/GenBank/DDBJ databases">
        <authorList>
            <person name="Muzny D."/>
            <person name="Qin X."/>
            <person name="Deng J."/>
            <person name="Jiang H."/>
            <person name="Liu Y."/>
            <person name="Qu J."/>
            <person name="Song X.-Z."/>
            <person name="Zhang L."/>
            <person name="Thornton R."/>
            <person name="Coyle M."/>
            <person name="Francisco L."/>
            <person name="Jackson L."/>
            <person name="Javaid M."/>
            <person name="Korchina V."/>
            <person name="Kovar C."/>
            <person name="Mata R."/>
            <person name="Mathew T."/>
            <person name="Ngo R."/>
            <person name="Nguyen L."/>
            <person name="Nguyen N."/>
            <person name="Okwuonu G."/>
            <person name="Ongeri F."/>
            <person name="Pham C."/>
            <person name="Simmons D."/>
            <person name="Wilczek-Boney K."/>
            <person name="Hale W."/>
            <person name="Jakkamsetti A."/>
            <person name="Pham P."/>
            <person name="Ruth R."/>
            <person name="San Lucas F."/>
            <person name="Warren J."/>
            <person name="Zhang J."/>
            <person name="Zhao Z."/>
            <person name="Zhou C."/>
            <person name="Zhu D."/>
            <person name="Lee S."/>
            <person name="Bess C."/>
            <person name="Blankenburg K."/>
            <person name="Forbes L."/>
            <person name="Fu Q."/>
            <person name="Gubbala S."/>
            <person name="Hirani K."/>
            <person name="Jayaseelan J.C."/>
            <person name="Lara F."/>
            <person name="Munidasa M."/>
            <person name="Palculict T."/>
            <person name="Patil S."/>
            <person name="Pu L.-L."/>
            <person name="Saada N."/>
            <person name="Tang L."/>
            <person name="Weissenberger G."/>
            <person name="Zhu Y."/>
            <person name="Hemphill L."/>
            <person name="Shang Y."/>
            <person name="Youmans B."/>
            <person name="Ayvaz T."/>
            <person name="Ross M."/>
            <person name="Santibanez J."/>
            <person name="Aqrawi P."/>
            <person name="Gross S."/>
            <person name="Joshi V."/>
            <person name="Fowler G."/>
            <person name="Nazareth L."/>
            <person name="Reid J."/>
            <person name="Worley K."/>
            <person name="Petrosino J."/>
            <person name="Highlander S."/>
            <person name="Gibbs R."/>
        </authorList>
    </citation>
    <scope>NUCLEOTIDE SEQUENCE [LARGE SCALE GENOMIC DNA]</scope>
    <source>
        <strain evidence="5">DSM 16973</strain>
    </source>
</reference>
<name>E0NT99_9BACT</name>
<dbReference type="SUPFAM" id="SSF46894">
    <property type="entry name" value="C-terminal effector domain of the bipartite response regulators"/>
    <property type="match status" value="1"/>
</dbReference>
<protein>
    <submittedName>
        <fullName evidence="5">Transcriptional regulator, LuxR family</fullName>
    </submittedName>
</protein>
<dbReference type="RefSeq" id="WP_006949502.1">
    <property type="nucleotide sequence ID" value="NZ_BAJI01000042.1"/>
</dbReference>
<sequence>MNILLADRQDITREGLIHVMRDLDGVCYEYVENKVEMTERLKANPCSVVVLDYTLFDINDTAELLIIAQRFKEAQWLLFSNELSVAFVRSVITSGNHFGIVMKDSSLPEIREALLFALRGQRYICQRMAELLLTPVPSACGKDLLTKTETEILKDIALGMTTREIADKRYSSFHTVNTHRKNIFRKIAVNTAYEATKYALRAGLIDAVEYYI</sequence>
<evidence type="ECO:0000259" key="4">
    <source>
        <dbReference type="PROSITE" id="PS50043"/>
    </source>
</evidence>
<comment type="caution">
    <text evidence="5">The sequence shown here is derived from an EMBL/GenBank/DDBJ whole genome shotgun (WGS) entry which is preliminary data.</text>
</comment>
<keyword evidence="2" id="KW-0238">DNA-binding</keyword>
<dbReference type="Pfam" id="PF00196">
    <property type="entry name" value="GerE"/>
    <property type="match status" value="1"/>
</dbReference>
<dbReference type="GO" id="GO:0006355">
    <property type="term" value="P:regulation of DNA-templated transcription"/>
    <property type="evidence" value="ECO:0007669"/>
    <property type="project" value="InterPro"/>
</dbReference>
<dbReference type="BioCyc" id="PMAR862515-HMP:GMOO-1424-MONOMER"/>
<dbReference type="OrthoDB" id="965844at2"/>
<dbReference type="eggNOG" id="COG2197">
    <property type="taxonomic scope" value="Bacteria"/>
</dbReference>
<dbReference type="GO" id="GO:0003677">
    <property type="term" value="F:DNA binding"/>
    <property type="evidence" value="ECO:0007669"/>
    <property type="project" value="UniProtKB-KW"/>
</dbReference>
<dbReference type="PROSITE" id="PS50043">
    <property type="entry name" value="HTH_LUXR_2"/>
    <property type="match status" value="1"/>
</dbReference>
<keyword evidence="6" id="KW-1185">Reference proteome</keyword>
<dbReference type="CDD" id="cd06170">
    <property type="entry name" value="LuxR_C_like"/>
    <property type="match status" value="1"/>
</dbReference>
<dbReference type="InterPro" id="IPR000792">
    <property type="entry name" value="Tscrpt_reg_LuxR_C"/>
</dbReference>
<evidence type="ECO:0000256" key="2">
    <source>
        <dbReference type="ARBA" id="ARBA00023125"/>
    </source>
</evidence>
<dbReference type="EMBL" id="AEEI01000047">
    <property type="protein sequence ID" value="EFM01671.1"/>
    <property type="molecule type" value="Genomic_DNA"/>
</dbReference>
<dbReference type="PRINTS" id="PR00038">
    <property type="entry name" value="HTHLUXR"/>
</dbReference>
<dbReference type="PANTHER" id="PTHR44688:SF16">
    <property type="entry name" value="DNA-BINDING TRANSCRIPTIONAL ACTIVATOR DEVR_DOSR"/>
    <property type="match status" value="1"/>
</dbReference>
<dbReference type="SMART" id="SM00421">
    <property type="entry name" value="HTH_LUXR"/>
    <property type="match status" value="1"/>
</dbReference>
<keyword evidence="3" id="KW-0804">Transcription</keyword>
<dbReference type="HOGENOM" id="CLU_000445_90_1_10"/>
<dbReference type="Proteomes" id="UP000004394">
    <property type="component" value="Unassembled WGS sequence"/>
</dbReference>
<dbReference type="AlphaFoldDB" id="E0NT99"/>
<accession>E0NT99</accession>
<dbReference type="SUPFAM" id="SSF52172">
    <property type="entry name" value="CheY-like"/>
    <property type="match status" value="1"/>
</dbReference>
<evidence type="ECO:0000256" key="1">
    <source>
        <dbReference type="ARBA" id="ARBA00023015"/>
    </source>
</evidence>
<evidence type="ECO:0000313" key="5">
    <source>
        <dbReference type="EMBL" id="EFM01671.1"/>
    </source>
</evidence>
<organism evidence="5 6">
    <name type="scientific">Hoylesella marshii DSM 16973 = JCM 13450</name>
    <dbReference type="NCBI Taxonomy" id="862515"/>
    <lineage>
        <taxon>Bacteria</taxon>
        <taxon>Pseudomonadati</taxon>
        <taxon>Bacteroidota</taxon>
        <taxon>Bacteroidia</taxon>
        <taxon>Bacteroidales</taxon>
        <taxon>Prevotellaceae</taxon>
        <taxon>Hoylesella</taxon>
    </lineage>
</organism>
<dbReference type="InterPro" id="IPR036388">
    <property type="entry name" value="WH-like_DNA-bd_sf"/>
</dbReference>
<feature type="domain" description="HTH luxR-type" evidence="4">
    <location>
        <begin position="138"/>
        <end position="203"/>
    </location>
</feature>
<dbReference type="STRING" id="862515.HMPREF0658_1401"/>
<dbReference type="Gene3D" id="3.40.50.2300">
    <property type="match status" value="1"/>
</dbReference>
<evidence type="ECO:0000256" key="3">
    <source>
        <dbReference type="ARBA" id="ARBA00023163"/>
    </source>
</evidence>
<gene>
    <name evidence="5" type="ORF">HMPREF0658_1401</name>
</gene>
<dbReference type="InterPro" id="IPR011006">
    <property type="entry name" value="CheY-like_superfamily"/>
</dbReference>